<evidence type="ECO:0000256" key="4">
    <source>
        <dbReference type="ARBA" id="ARBA00023274"/>
    </source>
</evidence>
<keyword evidence="3 6" id="KW-0689">Ribosomal protein</keyword>
<dbReference type="KEGG" id="msk:MSUIS_03950"/>
<dbReference type="InterPro" id="IPR008991">
    <property type="entry name" value="Translation_prot_SH3-like_sf"/>
</dbReference>
<evidence type="ECO:0000313" key="6">
    <source>
        <dbReference type="EMBL" id="CBZ40488.1"/>
    </source>
</evidence>
<proteinExistence type="inferred from homology"/>
<protein>
    <recommendedName>
        <fullName evidence="5">50S ribosomal protein L19</fullName>
    </recommendedName>
</protein>
<dbReference type="InterPro" id="IPR001857">
    <property type="entry name" value="Ribosomal_bL19"/>
</dbReference>
<dbReference type="RefSeq" id="WP_013609091.1">
    <property type="nucleotide sequence ID" value="NC_015153.1"/>
</dbReference>
<comment type="similarity">
    <text evidence="2 5">Belongs to the bacterial ribosomal protein bL19 family.</text>
</comment>
<comment type="function">
    <text evidence="1 5">This protein is located at the 30S-50S ribosomal subunit interface and may play a role in the structure and function of the aminoacyl-tRNA binding site.</text>
</comment>
<dbReference type="SUPFAM" id="SSF50104">
    <property type="entry name" value="Translation proteins SH3-like domain"/>
    <property type="match status" value="1"/>
</dbReference>
<dbReference type="Pfam" id="PF01245">
    <property type="entry name" value="Ribosomal_L19"/>
    <property type="match status" value="1"/>
</dbReference>
<evidence type="ECO:0000256" key="2">
    <source>
        <dbReference type="ARBA" id="ARBA00005781"/>
    </source>
</evidence>
<evidence type="ECO:0000256" key="5">
    <source>
        <dbReference type="RuleBase" id="RU000559"/>
    </source>
</evidence>
<evidence type="ECO:0000256" key="3">
    <source>
        <dbReference type="ARBA" id="ARBA00022980"/>
    </source>
</evidence>
<organism evidence="6 7">
    <name type="scientific">Mycoplasma suis (strain KI_3806)</name>
    <dbReference type="NCBI Taxonomy" id="708248"/>
    <lineage>
        <taxon>Bacteria</taxon>
        <taxon>Bacillati</taxon>
        <taxon>Mycoplasmatota</taxon>
        <taxon>Mollicutes</taxon>
        <taxon>Mycoplasmataceae</taxon>
        <taxon>Mycoplasma</taxon>
    </lineage>
</organism>
<dbReference type="GO" id="GO:0003735">
    <property type="term" value="F:structural constituent of ribosome"/>
    <property type="evidence" value="ECO:0007669"/>
    <property type="project" value="InterPro"/>
</dbReference>
<dbReference type="OrthoDB" id="9803541at2"/>
<dbReference type="HOGENOM" id="CLU_103507_2_1_14"/>
<sequence>MNLLDLRKYFYDFQGDSAKSEVFKSIKSGDVVLVYERILDEKKKERIQKFSGILLRKKGTLLGENILLREKLKNHWVEKSYFIHSPLVQKIEKVREGRSRRAYLSYLRNPEELPIKLKRLKPKDIREKGKK</sequence>
<accession>F0V1F7</accession>
<gene>
    <name evidence="6" type="primary">rplS</name>
    <name evidence="6" type="ORF">MSUIS_03950</name>
</gene>
<reference evidence="6 7" key="1">
    <citation type="journal article" date="2011" name="J. Bacteriol.">
        <title>Complete genome sequence of the hemotrophic Mycoplasma suis strain KI3806.</title>
        <authorList>
            <person name="Oehlerking J."/>
            <person name="Kube M."/>
            <person name="Felder K.M."/>
            <person name="Matter D."/>
            <person name="Wittenbrink M.M."/>
            <person name="Schwarzenbach S."/>
            <person name="Kramer M.M."/>
            <person name="Hoelzle K."/>
            <person name="Hoelzle L.E."/>
        </authorList>
    </citation>
    <scope>NUCLEOTIDE SEQUENCE [LARGE SCALE GENOMIC DNA]</scope>
    <source>
        <strain evidence="7">KI_3806</strain>
    </source>
</reference>
<keyword evidence="4 5" id="KW-0687">Ribonucleoprotein</keyword>
<dbReference type="GO" id="GO:0006412">
    <property type="term" value="P:translation"/>
    <property type="evidence" value="ECO:0007669"/>
    <property type="project" value="InterPro"/>
</dbReference>
<name>F0V1F7_MYCS3</name>
<dbReference type="InterPro" id="IPR038657">
    <property type="entry name" value="Ribosomal_bL19_sf"/>
</dbReference>
<dbReference type="PANTHER" id="PTHR15680">
    <property type="entry name" value="RIBOSOMAL PROTEIN L19"/>
    <property type="match status" value="1"/>
</dbReference>
<evidence type="ECO:0000313" key="7">
    <source>
        <dbReference type="Proteomes" id="UP000008645"/>
    </source>
</evidence>
<dbReference type="GO" id="GO:1990904">
    <property type="term" value="C:ribonucleoprotein complex"/>
    <property type="evidence" value="ECO:0007669"/>
    <property type="project" value="UniProtKB-KW"/>
</dbReference>
<dbReference type="Proteomes" id="UP000008645">
    <property type="component" value="Chromosome"/>
</dbReference>
<dbReference type="Gene3D" id="2.30.30.790">
    <property type="match status" value="1"/>
</dbReference>
<dbReference type="GO" id="GO:0005840">
    <property type="term" value="C:ribosome"/>
    <property type="evidence" value="ECO:0007669"/>
    <property type="project" value="UniProtKB-KW"/>
</dbReference>
<dbReference type="PRINTS" id="PR00061">
    <property type="entry name" value="RIBOSOMALL19"/>
</dbReference>
<dbReference type="AlphaFoldDB" id="F0V1F7"/>
<evidence type="ECO:0000256" key="1">
    <source>
        <dbReference type="ARBA" id="ARBA00002349"/>
    </source>
</evidence>
<dbReference type="PANTHER" id="PTHR15680:SF9">
    <property type="entry name" value="LARGE RIBOSOMAL SUBUNIT PROTEIN BL19M"/>
    <property type="match status" value="1"/>
</dbReference>
<dbReference type="EMBL" id="FQ790233">
    <property type="protein sequence ID" value="CBZ40488.1"/>
    <property type="molecule type" value="Genomic_DNA"/>
</dbReference>